<organism evidence="9 10">
    <name type="scientific">Neolamprologus brichardi</name>
    <name type="common">Fairy cichlid</name>
    <name type="synonym">Lamprologus brichardi</name>
    <dbReference type="NCBI Taxonomy" id="32507"/>
    <lineage>
        <taxon>Eukaryota</taxon>
        <taxon>Metazoa</taxon>
        <taxon>Chordata</taxon>
        <taxon>Craniata</taxon>
        <taxon>Vertebrata</taxon>
        <taxon>Euteleostomi</taxon>
        <taxon>Actinopterygii</taxon>
        <taxon>Neopterygii</taxon>
        <taxon>Teleostei</taxon>
        <taxon>Neoteleostei</taxon>
        <taxon>Acanthomorphata</taxon>
        <taxon>Ovalentaria</taxon>
        <taxon>Cichlomorphae</taxon>
        <taxon>Cichliformes</taxon>
        <taxon>Cichlidae</taxon>
        <taxon>African cichlids</taxon>
        <taxon>Pseudocrenilabrinae</taxon>
        <taxon>Lamprologini</taxon>
        <taxon>Neolamprologus</taxon>
    </lineage>
</organism>
<dbReference type="STRING" id="32507.ENSNBRP00000010283"/>
<evidence type="ECO:0000313" key="9">
    <source>
        <dbReference type="Ensembl" id="ENSNBRP00000010283.1"/>
    </source>
</evidence>
<reference evidence="9" key="1">
    <citation type="submission" date="2025-08" db="UniProtKB">
        <authorList>
            <consortium name="Ensembl"/>
        </authorList>
    </citation>
    <scope>IDENTIFICATION</scope>
</reference>
<keyword evidence="7" id="KW-0812">Transmembrane</keyword>
<evidence type="ECO:0000256" key="6">
    <source>
        <dbReference type="SAM" id="MobiDB-lite"/>
    </source>
</evidence>
<dbReference type="GO" id="GO:0005737">
    <property type="term" value="C:cytoplasm"/>
    <property type="evidence" value="ECO:0007669"/>
    <property type="project" value="TreeGrafter"/>
</dbReference>
<dbReference type="SUPFAM" id="SSF56399">
    <property type="entry name" value="ADP-ribosylation"/>
    <property type="match status" value="1"/>
</dbReference>
<dbReference type="InterPro" id="IPR052056">
    <property type="entry name" value="Mono-ARTD/PARP"/>
</dbReference>
<dbReference type="InterPro" id="IPR057049">
    <property type="entry name" value="PARP14_KH_8"/>
</dbReference>
<keyword evidence="5" id="KW-0539">Nucleus</keyword>
<comment type="subcellular location">
    <subcellularLocation>
        <location evidence="1">Nucleus</location>
    </subcellularLocation>
</comment>
<protein>
    <recommendedName>
        <fullName evidence="8">PARP14-like eighth type I KH domain-containing protein</fullName>
    </recommendedName>
</protein>
<feature type="transmembrane region" description="Helical" evidence="7">
    <location>
        <begin position="360"/>
        <end position="380"/>
    </location>
</feature>
<dbReference type="GO" id="GO:0003714">
    <property type="term" value="F:transcription corepressor activity"/>
    <property type="evidence" value="ECO:0007669"/>
    <property type="project" value="TreeGrafter"/>
</dbReference>
<name>A0A3Q4GT32_NEOBR</name>
<reference evidence="9" key="2">
    <citation type="submission" date="2025-09" db="UniProtKB">
        <authorList>
            <consortium name="Ensembl"/>
        </authorList>
    </citation>
    <scope>IDENTIFICATION</scope>
</reference>
<dbReference type="GO" id="GO:0010629">
    <property type="term" value="P:negative regulation of gene expression"/>
    <property type="evidence" value="ECO:0007669"/>
    <property type="project" value="TreeGrafter"/>
</dbReference>
<dbReference type="GO" id="GO:0070212">
    <property type="term" value="P:protein poly-ADP-ribosylation"/>
    <property type="evidence" value="ECO:0007669"/>
    <property type="project" value="TreeGrafter"/>
</dbReference>
<accession>A0A3Q4GT32</accession>
<dbReference type="OMA" id="CFHICGV"/>
<evidence type="ECO:0000313" key="10">
    <source>
        <dbReference type="Proteomes" id="UP000261580"/>
    </source>
</evidence>
<evidence type="ECO:0000256" key="5">
    <source>
        <dbReference type="ARBA" id="ARBA00023242"/>
    </source>
</evidence>
<keyword evidence="7" id="KW-1133">Transmembrane helix</keyword>
<keyword evidence="2" id="KW-0328">Glycosyltransferase</keyword>
<dbReference type="GO" id="GO:0003950">
    <property type="term" value="F:NAD+ poly-ADP-ribosyltransferase activity"/>
    <property type="evidence" value="ECO:0007669"/>
    <property type="project" value="TreeGrafter"/>
</dbReference>
<feature type="region of interest" description="Disordered" evidence="6">
    <location>
        <begin position="79"/>
        <end position="109"/>
    </location>
</feature>
<dbReference type="GeneTree" id="ENSGT00940000154311"/>
<evidence type="ECO:0000256" key="2">
    <source>
        <dbReference type="ARBA" id="ARBA00022676"/>
    </source>
</evidence>
<dbReference type="GO" id="GO:1990404">
    <property type="term" value="F:NAD+-protein mono-ADP-ribosyltransferase activity"/>
    <property type="evidence" value="ECO:0007669"/>
    <property type="project" value="TreeGrafter"/>
</dbReference>
<dbReference type="InterPro" id="IPR043472">
    <property type="entry name" value="Macro_dom-like"/>
</dbReference>
<dbReference type="Ensembl" id="ENSNBRT00000010571.1">
    <property type="protein sequence ID" value="ENSNBRP00000010283.1"/>
    <property type="gene ID" value="ENSNBRG00000008006.1"/>
</dbReference>
<dbReference type="SUPFAM" id="SSF52949">
    <property type="entry name" value="Macro domain-like"/>
    <property type="match status" value="1"/>
</dbReference>
<feature type="compositionally biased region" description="Basic and acidic residues" evidence="6">
    <location>
        <begin position="79"/>
        <end position="90"/>
    </location>
</feature>
<keyword evidence="7" id="KW-0472">Membrane</keyword>
<proteinExistence type="predicted"/>
<dbReference type="Gene3D" id="3.40.220.10">
    <property type="entry name" value="Leucine Aminopeptidase, subunit E, domain 1"/>
    <property type="match status" value="1"/>
</dbReference>
<sequence>MSNKRAVLIESSRVVCVYLHIIIFLGQGNVNARLVADAMLDAVIDVMSQNSSGPLTTIRIVIFQKAMLKDFHSSLEQREATYPNPKDKGRGTWGGIGMFTDGNTEKPKKEKDCTTEGQKADATCFHICGVTQADVDTAKKLLFQEPETTTIEDEAIGKLCDADHQKIDDMEKTMGISIKIENSKVKLTIEGLSNDVLKATSEINMMLSRKREGIPEQWEYMPAEATCQAFAVQAKTSEYDEILKHFQASCIFVQSNHYEVSVKHFLNLFLKSLFHNKANKSSKHKSTSDYTKKHFSSSQIERIQNPGLWKSLEIKKREMELRNGHQNNERRLFHGTCDGAVPNINDRGFNRSYAGKNGEIFVGGGCVSVPIAVFSLILMLPRVTELAINTLFQNQL</sequence>
<dbReference type="Gene3D" id="3.90.228.10">
    <property type="match status" value="1"/>
</dbReference>
<evidence type="ECO:0000259" key="8">
    <source>
        <dbReference type="Pfam" id="PF23254"/>
    </source>
</evidence>
<dbReference type="Pfam" id="PF23254">
    <property type="entry name" value="KH_PARP14_8"/>
    <property type="match status" value="1"/>
</dbReference>
<dbReference type="PANTHER" id="PTHR14453:SF89">
    <property type="entry name" value="PROTEIN MONO-ADP-RIBOSYLTRANSFERASE PARP14"/>
    <property type="match status" value="1"/>
</dbReference>
<keyword evidence="3" id="KW-0808">Transferase</keyword>
<dbReference type="Bgee" id="ENSNBRG00000008006">
    <property type="expression patterns" value="Expressed in zone of skin"/>
</dbReference>
<dbReference type="PANTHER" id="PTHR14453">
    <property type="entry name" value="PARP/ZINC FINGER CCCH TYPE DOMAIN CONTAINING PROTEIN"/>
    <property type="match status" value="1"/>
</dbReference>
<feature type="domain" description="PARP14-like eighth type I KH" evidence="8">
    <location>
        <begin position="148"/>
        <end position="209"/>
    </location>
</feature>
<evidence type="ECO:0000256" key="1">
    <source>
        <dbReference type="ARBA" id="ARBA00004123"/>
    </source>
</evidence>
<evidence type="ECO:0000256" key="7">
    <source>
        <dbReference type="SAM" id="Phobius"/>
    </source>
</evidence>
<dbReference type="GO" id="GO:0005634">
    <property type="term" value="C:nucleus"/>
    <property type="evidence" value="ECO:0007669"/>
    <property type="project" value="UniProtKB-SubCell"/>
</dbReference>
<evidence type="ECO:0000256" key="3">
    <source>
        <dbReference type="ARBA" id="ARBA00022679"/>
    </source>
</evidence>
<evidence type="ECO:0000256" key="4">
    <source>
        <dbReference type="ARBA" id="ARBA00023027"/>
    </source>
</evidence>
<dbReference type="AlphaFoldDB" id="A0A3Q4GT32"/>
<keyword evidence="10" id="KW-1185">Reference proteome</keyword>
<dbReference type="Proteomes" id="UP000261580">
    <property type="component" value="Unassembled WGS sequence"/>
</dbReference>
<keyword evidence="4" id="KW-0520">NAD</keyword>